<dbReference type="Proteomes" id="UP000092484">
    <property type="component" value="Unassembled WGS sequence"/>
</dbReference>
<dbReference type="PANTHER" id="PTHR43011">
    <property type="entry name" value="IRON-SULFUR CLUSTER ASSEMBLY 2 HOMOLOG, MITOCHONDRIAL"/>
    <property type="match status" value="1"/>
</dbReference>
<evidence type="ECO:0000259" key="1">
    <source>
        <dbReference type="Pfam" id="PF01521"/>
    </source>
</evidence>
<dbReference type="RefSeq" id="WP_068864549.1">
    <property type="nucleotide sequence ID" value="NZ_LZYB01000004.1"/>
</dbReference>
<name>A0A1A7BE17_9SPHN</name>
<dbReference type="PATRIC" id="fig|1300349.4.peg.1983"/>
<dbReference type="InterPro" id="IPR035903">
    <property type="entry name" value="HesB-like_dom_sf"/>
</dbReference>
<dbReference type="AlphaFoldDB" id="A0A1A7BE17"/>
<evidence type="ECO:0000313" key="3">
    <source>
        <dbReference type="Proteomes" id="UP000092484"/>
    </source>
</evidence>
<dbReference type="STRING" id="1300349.I603_1991"/>
<accession>A0A1A7BE17</accession>
<dbReference type="GO" id="GO:0051539">
    <property type="term" value="F:4 iron, 4 sulfur cluster binding"/>
    <property type="evidence" value="ECO:0007669"/>
    <property type="project" value="TreeGrafter"/>
</dbReference>
<protein>
    <submittedName>
        <fullName evidence="2">Iron-sulfur cluster insertion protein ErpA</fullName>
    </submittedName>
</protein>
<reference evidence="2 3" key="1">
    <citation type="submission" date="2016-06" db="EMBL/GenBank/DDBJ databases">
        <title>Genome sequence of Porphyrobacter dokdonensis DSW-74.</title>
        <authorList>
            <person name="Kim J.F."/>
            <person name="Song J.Y."/>
        </authorList>
    </citation>
    <scope>NUCLEOTIDE SEQUENCE [LARGE SCALE GENOMIC DNA]</scope>
    <source>
        <strain evidence="2 3">DSW-74</strain>
    </source>
</reference>
<evidence type="ECO:0000313" key="2">
    <source>
        <dbReference type="EMBL" id="OBV10778.1"/>
    </source>
</evidence>
<gene>
    <name evidence="2" type="ORF">I603_1991</name>
</gene>
<comment type="caution">
    <text evidence="2">The sequence shown here is derived from an EMBL/GenBank/DDBJ whole genome shotgun (WGS) entry which is preliminary data.</text>
</comment>
<sequence length="110" mass="11139">MSAEPLILTSSAAKRVAFIASKQSRPAILRLAVEGGGCSGFQYKFDLAEAPEADDSISETDGVKLVVDPVSLDLIAGSTVDFVESLGGAAFKVENPQAAAGCGCGASFGI</sequence>
<dbReference type="InterPro" id="IPR016092">
    <property type="entry name" value="ATAP"/>
</dbReference>
<dbReference type="Gene3D" id="2.60.300.12">
    <property type="entry name" value="HesB-like domain"/>
    <property type="match status" value="1"/>
</dbReference>
<keyword evidence="3" id="KW-1185">Reference proteome</keyword>
<dbReference type="InterPro" id="IPR000361">
    <property type="entry name" value="ATAP_core_dom"/>
</dbReference>
<dbReference type="Pfam" id="PF01521">
    <property type="entry name" value="Fe-S_biosyn"/>
    <property type="match status" value="1"/>
</dbReference>
<dbReference type="EMBL" id="LZYB01000004">
    <property type="protein sequence ID" value="OBV10778.1"/>
    <property type="molecule type" value="Genomic_DNA"/>
</dbReference>
<proteinExistence type="predicted"/>
<dbReference type="SUPFAM" id="SSF89360">
    <property type="entry name" value="HesB-like domain"/>
    <property type="match status" value="1"/>
</dbReference>
<organism evidence="2 3">
    <name type="scientific">Erythrobacter dokdonensis DSW-74</name>
    <dbReference type="NCBI Taxonomy" id="1300349"/>
    <lineage>
        <taxon>Bacteria</taxon>
        <taxon>Pseudomonadati</taxon>
        <taxon>Pseudomonadota</taxon>
        <taxon>Alphaproteobacteria</taxon>
        <taxon>Sphingomonadales</taxon>
        <taxon>Erythrobacteraceae</taxon>
        <taxon>Erythrobacter/Porphyrobacter group</taxon>
        <taxon>Erythrobacter</taxon>
    </lineage>
</organism>
<feature type="domain" description="Core" evidence="1">
    <location>
        <begin position="7"/>
        <end position="105"/>
    </location>
</feature>
<dbReference type="PROSITE" id="PS01152">
    <property type="entry name" value="HESB"/>
    <property type="match status" value="1"/>
</dbReference>
<dbReference type="GO" id="GO:0051537">
    <property type="term" value="F:2 iron, 2 sulfur cluster binding"/>
    <property type="evidence" value="ECO:0007669"/>
    <property type="project" value="TreeGrafter"/>
</dbReference>
<dbReference type="NCBIfam" id="TIGR00049">
    <property type="entry name" value="iron-sulfur cluster assembly accessory protein"/>
    <property type="match status" value="1"/>
</dbReference>
<dbReference type="PANTHER" id="PTHR43011:SF1">
    <property type="entry name" value="IRON-SULFUR CLUSTER ASSEMBLY 2 HOMOLOG, MITOCHONDRIAL"/>
    <property type="match status" value="1"/>
</dbReference>
<dbReference type="GO" id="GO:0005506">
    <property type="term" value="F:iron ion binding"/>
    <property type="evidence" value="ECO:0007669"/>
    <property type="project" value="TreeGrafter"/>
</dbReference>
<dbReference type="InterPro" id="IPR017870">
    <property type="entry name" value="FeS_cluster_insertion_CS"/>
</dbReference>
<dbReference type="GO" id="GO:0016226">
    <property type="term" value="P:iron-sulfur cluster assembly"/>
    <property type="evidence" value="ECO:0007669"/>
    <property type="project" value="InterPro"/>
</dbReference>